<protein>
    <recommendedName>
        <fullName evidence="9">Insulin-degrading enzyme</fullName>
        <ecNumber evidence="8">3.4.24.56</ecNumber>
    </recommendedName>
    <alternativeName>
        <fullName evidence="11">Insulin protease</fullName>
    </alternativeName>
    <alternativeName>
        <fullName evidence="10">Insulysin</fullName>
    </alternativeName>
</protein>
<dbReference type="InterPro" id="IPR007863">
    <property type="entry name" value="Peptidase_M16_C"/>
</dbReference>
<dbReference type="Pfam" id="PF05193">
    <property type="entry name" value="Peptidase_M16_C"/>
    <property type="match status" value="1"/>
</dbReference>
<dbReference type="GO" id="GO:0004222">
    <property type="term" value="F:metalloendopeptidase activity"/>
    <property type="evidence" value="ECO:0007669"/>
    <property type="project" value="UniProtKB-EC"/>
</dbReference>
<keyword evidence="17" id="KW-1185">Reference proteome</keyword>
<dbReference type="FunFam" id="3.30.830.10:FF:000005">
    <property type="entry name" value="nardilysin isoform X1"/>
    <property type="match status" value="1"/>
</dbReference>
<keyword evidence="4" id="KW-0378">Hydrolase</keyword>
<dbReference type="OrthoDB" id="952271at2759"/>
<feature type="domain" description="Coenzyme PQQ synthesis protein F-like C-terminal lobe" evidence="16">
    <location>
        <begin position="803"/>
        <end position="901"/>
    </location>
</feature>
<dbReference type="RefSeq" id="XP_026283757.1">
    <property type="nucleotide sequence ID" value="XM_026427972.2"/>
</dbReference>
<proteinExistence type="inferred from homology"/>
<dbReference type="Gene3D" id="3.30.830.10">
    <property type="entry name" value="Metalloenzyme, LuxS/M16 peptidase-like"/>
    <property type="match status" value="4"/>
</dbReference>
<evidence type="ECO:0000256" key="3">
    <source>
        <dbReference type="ARBA" id="ARBA00022723"/>
    </source>
</evidence>
<organism evidence="17 18">
    <name type="scientific">Frankliniella occidentalis</name>
    <name type="common">Western flower thrips</name>
    <name type="synonym">Euthrips occidentalis</name>
    <dbReference type="NCBI Taxonomy" id="133901"/>
    <lineage>
        <taxon>Eukaryota</taxon>
        <taxon>Metazoa</taxon>
        <taxon>Ecdysozoa</taxon>
        <taxon>Arthropoda</taxon>
        <taxon>Hexapoda</taxon>
        <taxon>Insecta</taxon>
        <taxon>Pterygota</taxon>
        <taxon>Neoptera</taxon>
        <taxon>Paraneoptera</taxon>
        <taxon>Thysanoptera</taxon>
        <taxon>Terebrantia</taxon>
        <taxon>Thripoidea</taxon>
        <taxon>Thripidae</taxon>
        <taxon>Frankliniella</taxon>
    </lineage>
</organism>
<name>A0A6J1SSA9_FRAOC</name>
<evidence type="ECO:0000256" key="1">
    <source>
        <dbReference type="ARBA" id="ARBA00007261"/>
    </source>
</evidence>
<feature type="domain" description="Peptidase M16 middle/third" evidence="15">
    <location>
        <begin position="414"/>
        <end position="696"/>
    </location>
</feature>
<evidence type="ECO:0000313" key="17">
    <source>
        <dbReference type="Proteomes" id="UP000504606"/>
    </source>
</evidence>
<dbReference type="GeneID" id="113210134"/>
<dbReference type="FunFam" id="3.30.830.10:FF:000003">
    <property type="entry name" value="Insulin-degrading enzyme"/>
    <property type="match status" value="1"/>
</dbReference>
<comment type="similarity">
    <text evidence="1 12">Belongs to the peptidase M16 family.</text>
</comment>
<dbReference type="InterPro" id="IPR011765">
    <property type="entry name" value="Pept_M16_N"/>
</dbReference>
<evidence type="ECO:0000256" key="2">
    <source>
        <dbReference type="ARBA" id="ARBA00022670"/>
    </source>
</evidence>
<gene>
    <name evidence="18" type="primary">LOC113210134</name>
</gene>
<evidence type="ECO:0000259" key="14">
    <source>
        <dbReference type="Pfam" id="PF05193"/>
    </source>
</evidence>
<dbReference type="FunFam" id="3.30.830.10:FF:000004">
    <property type="entry name" value="Putative insulin-degrading enzyme"/>
    <property type="match status" value="1"/>
</dbReference>
<feature type="domain" description="Peptidase M16 C-terminal" evidence="14">
    <location>
        <begin position="229"/>
        <end position="408"/>
    </location>
</feature>
<evidence type="ECO:0000256" key="9">
    <source>
        <dbReference type="ARBA" id="ARBA00070422"/>
    </source>
</evidence>
<comment type="catalytic activity">
    <reaction evidence="7">
        <text>Degradation of insulin, glucagon and other polypeptides. No action on proteins.</text>
        <dbReference type="EC" id="3.4.24.56"/>
    </reaction>
</comment>
<dbReference type="EC" id="3.4.24.56" evidence="8"/>
<dbReference type="KEGG" id="foc:113210134"/>
<dbReference type="GO" id="GO:0005829">
    <property type="term" value="C:cytosol"/>
    <property type="evidence" value="ECO:0007669"/>
    <property type="project" value="TreeGrafter"/>
</dbReference>
<evidence type="ECO:0000256" key="12">
    <source>
        <dbReference type="RuleBase" id="RU004447"/>
    </source>
</evidence>
<dbReference type="Pfam" id="PF22456">
    <property type="entry name" value="PqqF-like_C_4"/>
    <property type="match status" value="1"/>
</dbReference>
<accession>A0A6J1SSA9</accession>
<evidence type="ECO:0000256" key="5">
    <source>
        <dbReference type="ARBA" id="ARBA00022833"/>
    </source>
</evidence>
<dbReference type="Pfam" id="PF00675">
    <property type="entry name" value="Peptidase_M16"/>
    <property type="match status" value="1"/>
</dbReference>
<dbReference type="Pfam" id="PF16187">
    <property type="entry name" value="Peptidase_M16_M"/>
    <property type="match status" value="1"/>
</dbReference>
<evidence type="ECO:0000259" key="15">
    <source>
        <dbReference type="Pfam" id="PF16187"/>
    </source>
</evidence>
<dbReference type="InterPro" id="IPR032632">
    <property type="entry name" value="Peptidase_M16_M"/>
</dbReference>
<evidence type="ECO:0000256" key="11">
    <source>
        <dbReference type="ARBA" id="ARBA00080349"/>
    </source>
</evidence>
<dbReference type="GO" id="GO:0046872">
    <property type="term" value="F:metal ion binding"/>
    <property type="evidence" value="ECO:0007669"/>
    <property type="project" value="UniProtKB-KW"/>
</dbReference>
<evidence type="ECO:0000256" key="4">
    <source>
        <dbReference type="ARBA" id="ARBA00022801"/>
    </source>
</evidence>
<keyword evidence="3" id="KW-0479">Metal-binding</keyword>
<dbReference type="GO" id="GO:0005739">
    <property type="term" value="C:mitochondrion"/>
    <property type="evidence" value="ECO:0007669"/>
    <property type="project" value="TreeGrafter"/>
</dbReference>
<keyword evidence="6" id="KW-0482">Metalloprotease</keyword>
<dbReference type="Proteomes" id="UP000504606">
    <property type="component" value="Unplaced"/>
</dbReference>
<evidence type="ECO:0000256" key="6">
    <source>
        <dbReference type="ARBA" id="ARBA00023049"/>
    </source>
</evidence>
<dbReference type="GO" id="GO:0051603">
    <property type="term" value="P:proteolysis involved in protein catabolic process"/>
    <property type="evidence" value="ECO:0007669"/>
    <property type="project" value="TreeGrafter"/>
</dbReference>
<evidence type="ECO:0000256" key="7">
    <source>
        <dbReference type="ARBA" id="ARBA00052248"/>
    </source>
</evidence>
<dbReference type="InterPro" id="IPR050626">
    <property type="entry name" value="Peptidase_M16"/>
</dbReference>
<dbReference type="AlphaFoldDB" id="A0A6J1SSA9"/>
<feature type="domain" description="Peptidase M16 N-terminal" evidence="13">
    <location>
        <begin position="65"/>
        <end position="201"/>
    </location>
</feature>
<keyword evidence="5" id="KW-0862">Zinc</keyword>
<dbReference type="GO" id="GO:0043171">
    <property type="term" value="P:peptide catabolic process"/>
    <property type="evidence" value="ECO:0007669"/>
    <property type="project" value="TreeGrafter"/>
</dbReference>
<dbReference type="PROSITE" id="PS00143">
    <property type="entry name" value="INSULINASE"/>
    <property type="match status" value="1"/>
</dbReference>
<evidence type="ECO:0000259" key="13">
    <source>
        <dbReference type="Pfam" id="PF00675"/>
    </source>
</evidence>
<evidence type="ECO:0000256" key="8">
    <source>
        <dbReference type="ARBA" id="ARBA00066874"/>
    </source>
</evidence>
<dbReference type="CTD" id="3416"/>
<dbReference type="InterPro" id="IPR054734">
    <property type="entry name" value="PqqF-like_C_4"/>
</dbReference>
<sequence length="1020" mass="116664">MNHIGRLAVSTRSVNPLLNFQRVMSVEVSPALNMTMAVKHRYDNITKSVEDKRLYRGIVLDNGMKVLLISDDTTDKSAACIDVAVGYMSDPDDLPGLAHFCEHMLFLGTEKYPDENKYNQFLSQNAGRCNAFTSTDVTNYYFDVAPDHLKETLDIFAQFFIAPLFTESATDKEVNAIESENDNNLLRDVWRLSQLKKSLSKKGHPYSKYGTGNKQTLVEKPKEMGISVREELLKFHSTWYAANMMSLIVLGKESLDDLEAMVIENFSQVKSKDGVEPPSWPESPCGPDELQKKLLAIPVKDLRNLVITFPITDLSDHYKSCPAGYVAHFIGHEGPGSILSALRSRGWCNGLRAGPTQPARGFAEFSVAVDLSEEGVDHVDDIINIIFQYINLLKKTGPKKESFEEMRSLKEMNFRFKDKEPPMSYVTNLASNITRFAMEDILKGHYILDEWRPDLIVEEVLNKLTPNNMRVVVQAQKFKPLADMKEEWYGTDYSLKDIPQETLEKWNSAGYCDDLALPPPNEFIPTDFEVLPVTPDIKPFPTIIQDSPLSRVWYKQDDKFLLPKTSCKIDIGSPLAYLDPNSCNKSTMYVYLLEDALNEYSYAATLAGLHYSLGITTTGLQLVLEGYSSKQHVLLEKIVERMANFQVDPKRFEILKENHMRSLRNFKLEQPHSHAMYFLYMLMFYIQWTKEELMEALEGLTASDVEEFVPHLLSNIHLEFLIHGSATKERALQLSNIVEDTIKKQIKLRPLLPKQMALLRQIQLADRSNFVYRIESSAHPSSCTAVYLQCGTLSTENNMKLELIAQILKEPFFTILRTKEQLGYIVRCSIHRSYTEQGLMALVQSSRDPEYVEKRIEAFFDHMLNFIIEMSEEDFEKHKEAVAVKRLEKPKMLWALSSVYWREIVSQLYHFDRDNVEVDYMRTLTKQDVIQHYQDLISHDACKRHKLSVQVVPAQDSTFELRTSETAAVMDNGKVAEDIHPAPEISTPVVAIEDILSFHRSQALCPYPKPYMIVGARSKL</sequence>
<dbReference type="PANTHER" id="PTHR43690">
    <property type="entry name" value="NARDILYSIN"/>
    <property type="match status" value="1"/>
</dbReference>
<dbReference type="PANTHER" id="PTHR43690:SF18">
    <property type="entry name" value="INSULIN-DEGRADING ENZYME-RELATED"/>
    <property type="match status" value="1"/>
</dbReference>
<evidence type="ECO:0000313" key="18">
    <source>
        <dbReference type="RefSeq" id="XP_026283757.1"/>
    </source>
</evidence>
<dbReference type="SUPFAM" id="SSF63411">
    <property type="entry name" value="LuxS/MPP-like metallohydrolase"/>
    <property type="match status" value="4"/>
</dbReference>
<reference evidence="18" key="1">
    <citation type="submission" date="2025-08" db="UniProtKB">
        <authorList>
            <consortium name="RefSeq"/>
        </authorList>
    </citation>
    <scope>IDENTIFICATION</scope>
    <source>
        <tissue evidence="18">Whole organism</tissue>
    </source>
</reference>
<dbReference type="InterPro" id="IPR001431">
    <property type="entry name" value="Pept_M16_Zn_BS"/>
</dbReference>
<keyword evidence="2" id="KW-0645">Protease</keyword>
<dbReference type="InterPro" id="IPR011249">
    <property type="entry name" value="Metalloenz_LuxS/M16"/>
</dbReference>
<evidence type="ECO:0000256" key="10">
    <source>
        <dbReference type="ARBA" id="ARBA00074992"/>
    </source>
</evidence>
<evidence type="ECO:0000259" key="16">
    <source>
        <dbReference type="Pfam" id="PF22456"/>
    </source>
</evidence>